<evidence type="ECO:0000313" key="3">
    <source>
        <dbReference type="Proteomes" id="UP000244005"/>
    </source>
</evidence>
<gene>
    <name evidence="2" type="ORF">MARPO_0010s0048</name>
</gene>
<dbReference type="AlphaFoldDB" id="A0A2R6XKJ7"/>
<dbReference type="PANTHER" id="PTHR37255">
    <property type="entry name" value="OS07G0669600 PROTEIN"/>
    <property type="match status" value="1"/>
</dbReference>
<evidence type="ECO:0000256" key="1">
    <source>
        <dbReference type="SAM" id="MobiDB-lite"/>
    </source>
</evidence>
<feature type="compositionally biased region" description="Basic and acidic residues" evidence="1">
    <location>
        <begin position="151"/>
        <end position="160"/>
    </location>
</feature>
<dbReference type="Proteomes" id="UP000244005">
    <property type="component" value="Unassembled WGS sequence"/>
</dbReference>
<dbReference type="OMA" id="CAVMKKP"/>
<dbReference type="OrthoDB" id="1931944at2759"/>
<reference evidence="3" key="1">
    <citation type="journal article" date="2017" name="Cell">
        <title>Insights into land plant evolution garnered from the Marchantia polymorpha genome.</title>
        <authorList>
            <person name="Bowman J.L."/>
            <person name="Kohchi T."/>
            <person name="Yamato K.T."/>
            <person name="Jenkins J."/>
            <person name="Shu S."/>
            <person name="Ishizaki K."/>
            <person name="Yamaoka S."/>
            <person name="Nishihama R."/>
            <person name="Nakamura Y."/>
            <person name="Berger F."/>
            <person name="Adam C."/>
            <person name="Aki S.S."/>
            <person name="Althoff F."/>
            <person name="Araki T."/>
            <person name="Arteaga-Vazquez M.A."/>
            <person name="Balasubrmanian S."/>
            <person name="Barry K."/>
            <person name="Bauer D."/>
            <person name="Boehm C.R."/>
            <person name="Briginshaw L."/>
            <person name="Caballero-Perez J."/>
            <person name="Catarino B."/>
            <person name="Chen F."/>
            <person name="Chiyoda S."/>
            <person name="Chovatia M."/>
            <person name="Davies K.M."/>
            <person name="Delmans M."/>
            <person name="Demura T."/>
            <person name="Dierschke T."/>
            <person name="Dolan L."/>
            <person name="Dorantes-Acosta A.E."/>
            <person name="Eklund D.M."/>
            <person name="Florent S.N."/>
            <person name="Flores-Sandoval E."/>
            <person name="Fujiyama A."/>
            <person name="Fukuzawa H."/>
            <person name="Galik B."/>
            <person name="Grimanelli D."/>
            <person name="Grimwood J."/>
            <person name="Grossniklaus U."/>
            <person name="Hamada T."/>
            <person name="Haseloff J."/>
            <person name="Hetherington A.J."/>
            <person name="Higo A."/>
            <person name="Hirakawa Y."/>
            <person name="Hundley H.N."/>
            <person name="Ikeda Y."/>
            <person name="Inoue K."/>
            <person name="Inoue S.I."/>
            <person name="Ishida S."/>
            <person name="Jia Q."/>
            <person name="Kakita M."/>
            <person name="Kanazawa T."/>
            <person name="Kawai Y."/>
            <person name="Kawashima T."/>
            <person name="Kennedy M."/>
            <person name="Kinose K."/>
            <person name="Kinoshita T."/>
            <person name="Kohara Y."/>
            <person name="Koide E."/>
            <person name="Komatsu K."/>
            <person name="Kopischke S."/>
            <person name="Kubo M."/>
            <person name="Kyozuka J."/>
            <person name="Lagercrantz U."/>
            <person name="Lin S.S."/>
            <person name="Lindquist E."/>
            <person name="Lipzen A.M."/>
            <person name="Lu C.W."/>
            <person name="De Luna E."/>
            <person name="Martienssen R.A."/>
            <person name="Minamino N."/>
            <person name="Mizutani M."/>
            <person name="Mizutani M."/>
            <person name="Mochizuki N."/>
            <person name="Monte I."/>
            <person name="Mosher R."/>
            <person name="Nagasaki H."/>
            <person name="Nakagami H."/>
            <person name="Naramoto S."/>
            <person name="Nishitani K."/>
            <person name="Ohtani M."/>
            <person name="Okamoto T."/>
            <person name="Okumura M."/>
            <person name="Phillips J."/>
            <person name="Pollak B."/>
            <person name="Reinders A."/>
            <person name="Rovekamp M."/>
            <person name="Sano R."/>
            <person name="Sawa S."/>
            <person name="Schmid M.W."/>
            <person name="Shirakawa M."/>
            <person name="Solano R."/>
            <person name="Spunde A."/>
            <person name="Suetsugu N."/>
            <person name="Sugano S."/>
            <person name="Sugiyama A."/>
            <person name="Sun R."/>
            <person name="Suzuki Y."/>
            <person name="Takenaka M."/>
            <person name="Takezawa D."/>
            <person name="Tomogane H."/>
            <person name="Tsuzuki M."/>
            <person name="Ueda T."/>
            <person name="Umeda M."/>
            <person name="Ward J.M."/>
            <person name="Watanabe Y."/>
            <person name="Yazaki K."/>
            <person name="Yokoyama R."/>
            <person name="Yoshitake Y."/>
            <person name="Yotsui I."/>
            <person name="Zachgo S."/>
            <person name="Schmutz J."/>
        </authorList>
    </citation>
    <scope>NUCLEOTIDE SEQUENCE [LARGE SCALE GENOMIC DNA]</scope>
    <source>
        <strain evidence="3">Tak-1</strain>
    </source>
</reference>
<proteinExistence type="predicted"/>
<keyword evidence="3" id="KW-1185">Reference proteome</keyword>
<dbReference type="EMBL" id="KZ772682">
    <property type="protein sequence ID" value="PTQ46638.1"/>
    <property type="molecule type" value="Genomic_DNA"/>
</dbReference>
<accession>A0A2R6XKJ7</accession>
<name>A0A2R6XKJ7_MARPO</name>
<dbReference type="PANTHER" id="PTHR37255:SF1">
    <property type="entry name" value="OS07G0669600 PROTEIN"/>
    <property type="match status" value="1"/>
</dbReference>
<evidence type="ECO:0000313" key="2">
    <source>
        <dbReference type="EMBL" id="PTQ46638.1"/>
    </source>
</evidence>
<sequence>MSRVSLSVVAQELEGLTDDERRALRASRFHSTPTSPPPPDRRSRLAHPGGALATNKAAALAKFLKRKLEEPGGAATLNPSLVERAVQNAKITTRSVALPKVRHVDSFSDAEEDPHEESNGNKVHPGCEVGASNSKKKKKKSKAQNLLKPAVTKEVKTKGNEKKKKM</sequence>
<organism evidence="2 3">
    <name type="scientific">Marchantia polymorpha</name>
    <name type="common">Common liverwort</name>
    <name type="synonym">Marchantia aquatica</name>
    <dbReference type="NCBI Taxonomy" id="3197"/>
    <lineage>
        <taxon>Eukaryota</taxon>
        <taxon>Viridiplantae</taxon>
        <taxon>Streptophyta</taxon>
        <taxon>Embryophyta</taxon>
        <taxon>Marchantiophyta</taxon>
        <taxon>Marchantiopsida</taxon>
        <taxon>Marchantiidae</taxon>
        <taxon>Marchantiales</taxon>
        <taxon>Marchantiaceae</taxon>
        <taxon>Marchantia</taxon>
    </lineage>
</organism>
<feature type="region of interest" description="Disordered" evidence="1">
    <location>
        <begin position="15"/>
        <end position="51"/>
    </location>
</feature>
<feature type="region of interest" description="Disordered" evidence="1">
    <location>
        <begin position="94"/>
        <end position="166"/>
    </location>
</feature>
<protein>
    <submittedName>
        <fullName evidence="2">Uncharacterized protein</fullName>
    </submittedName>
</protein>